<proteinExistence type="predicted"/>
<dbReference type="PATRIC" id="fig|1393736.3.peg.1343"/>
<gene>
    <name evidence="1" type="ORF">BA1DRAFT_01323</name>
</gene>
<dbReference type="Pfam" id="PF09646">
    <property type="entry name" value="Gp37"/>
    <property type="match status" value="1"/>
</dbReference>
<dbReference type="EMBL" id="JFGV01000014">
    <property type="protein sequence ID" value="EYU16157.1"/>
    <property type="molecule type" value="Genomic_DNA"/>
</dbReference>
<accession>A0A022PJ40</accession>
<sequence>MDVSPIIDAIVTRLREKLPGLQVEYFPERPTEFRLNHPVGAILISYPGSRFDKPEDVGAVLQTQIVMLNATVVFRQLNGRHGAVATLDDVRRVLGGFQPPNCQRKCWLVRDTFLGETAGLWQYTLDFATESVFIEDCELSDGSPLAQINYEGTEQ</sequence>
<reference evidence="1 2" key="1">
    <citation type="submission" date="2014-03" db="EMBL/GenBank/DDBJ databases">
        <title>Draft Genome of Photorhabdus luminescens BA1, an Egyptian Isolate.</title>
        <authorList>
            <person name="Ghazal S."/>
            <person name="Hurst S.G.IV."/>
            <person name="Morris K."/>
            <person name="Thomas K."/>
            <person name="Tisa L.S."/>
        </authorList>
    </citation>
    <scope>NUCLEOTIDE SEQUENCE [LARGE SCALE GENOMIC DNA]</scope>
    <source>
        <strain evidence="1 2">BA1</strain>
    </source>
</reference>
<dbReference type="SUPFAM" id="SSF143749">
    <property type="entry name" value="Phage tail protein-like"/>
    <property type="match status" value="1"/>
</dbReference>
<comment type="caution">
    <text evidence="1">The sequence shown here is derived from an EMBL/GenBank/DDBJ whole genome shotgun (WGS) entry which is preliminary data.</text>
</comment>
<protein>
    <submittedName>
        <fullName evidence="1">Gp37 protein</fullName>
    </submittedName>
</protein>
<evidence type="ECO:0000313" key="1">
    <source>
        <dbReference type="EMBL" id="EYU16157.1"/>
    </source>
</evidence>
<dbReference type="InterPro" id="IPR035934">
    <property type="entry name" value="Phage_tail_protein-like_sf"/>
</dbReference>
<dbReference type="Gene3D" id="3.30.2000.10">
    <property type="entry name" value="Phage tail protein-like"/>
    <property type="match status" value="1"/>
</dbReference>
<dbReference type="AlphaFoldDB" id="A0A022PJ40"/>
<organism evidence="1 2">
    <name type="scientific">Photorhabdus aegyptia</name>
    <dbReference type="NCBI Taxonomy" id="2805098"/>
    <lineage>
        <taxon>Bacteria</taxon>
        <taxon>Pseudomonadati</taxon>
        <taxon>Pseudomonadota</taxon>
        <taxon>Gammaproteobacteria</taxon>
        <taxon>Enterobacterales</taxon>
        <taxon>Morganellaceae</taxon>
        <taxon>Photorhabdus</taxon>
    </lineage>
</organism>
<dbReference type="RefSeq" id="WP_036777212.1">
    <property type="nucleotide sequence ID" value="NZ_CAWLTM010000101.1"/>
</dbReference>
<dbReference type="Proteomes" id="UP000023464">
    <property type="component" value="Unassembled WGS sequence"/>
</dbReference>
<dbReference type="InterPro" id="IPR038042">
    <property type="entry name" value="Gp37-like"/>
</dbReference>
<evidence type="ECO:0000313" key="2">
    <source>
        <dbReference type="Proteomes" id="UP000023464"/>
    </source>
</evidence>
<keyword evidence="2" id="KW-1185">Reference proteome</keyword>
<dbReference type="InterPro" id="IPR018602">
    <property type="entry name" value="Gp37/STM4215"/>
</dbReference>
<name>A0A022PJ40_9GAMM</name>